<dbReference type="Gene3D" id="3.40.50.2000">
    <property type="entry name" value="Glycogen Phosphorylase B"/>
    <property type="match status" value="2"/>
</dbReference>
<dbReference type="InterPro" id="IPR001296">
    <property type="entry name" value="Glyco_trans_1"/>
</dbReference>
<evidence type="ECO:0000313" key="4">
    <source>
        <dbReference type="Proteomes" id="UP001460888"/>
    </source>
</evidence>
<keyword evidence="3" id="KW-0808">Transferase</keyword>
<dbReference type="RefSeq" id="WP_353113126.1">
    <property type="nucleotide sequence ID" value="NZ_APND01000005.1"/>
</dbReference>
<dbReference type="Pfam" id="PF00534">
    <property type="entry name" value="Glycos_transf_1"/>
    <property type="match status" value="1"/>
</dbReference>
<sequence length="395" mass="44079">MRILYHHRIGSKDGQYVHIREVVAALQAQGHEVRVVGPGGFEDRPFGGESGLVARLKQFVPAAFYEILEFGYNLLDYRRLAAEIRRFRPDVIYERYNLYLLSGVLARRAFRLPLLLEINAPLYEERSAYGGLRLKRLARWAERQAWRKADRIFTVTHVLAQHITAAGVAAERVVVTPNGVDLGTFPRSLPVYARREALGIDTPLVVGFVGFAREWHGLDAVIRLLAARPQSHTFHFLLVGDGPACEGLRRQAAATGVAHRVTITGLIEREQIADYVRVFDIALQPAVVAYASPLKLLEYMASSCAIVAPDAANIKELLIDNENALLFDTGATRGFETAVMRLLEDGSLRERLGRSARATVESRDLTWACNARCIASTAGELLAGRRDRQPAWSRR</sequence>
<organism evidence="3 4">
    <name type="scientific">Salinisphaera dokdonensis CL-ES53</name>
    <dbReference type="NCBI Taxonomy" id="1304272"/>
    <lineage>
        <taxon>Bacteria</taxon>
        <taxon>Pseudomonadati</taxon>
        <taxon>Pseudomonadota</taxon>
        <taxon>Gammaproteobacteria</taxon>
        <taxon>Salinisphaerales</taxon>
        <taxon>Salinisphaeraceae</taxon>
        <taxon>Salinisphaera</taxon>
    </lineage>
</organism>
<comment type="caution">
    <text evidence="3">The sequence shown here is derived from an EMBL/GenBank/DDBJ whole genome shotgun (WGS) entry which is preliminary data.</text>
</comment>
<dbReference type="Proteomes" id="UP001460888">
    <property type="component" value="Unassembled WGS sequence"/>
</dbReference>
<evidence type="ECO:0000259" key="2">
    <source>
        <dbReference type="Pfam" id="PF13579"/>
    </source>
</evidence>
<name>A0ABV2B479_9GAMM</name>
<feature type="domain" description="Glycosyl transferase family 1" evidence="1">
    <location>
        <begin position="196"/>
        <end position="358"/>
    </location>
</feature>
<dbReference type="EMBL" id="APND01000005">
    <property type="protein sequence ID" value="MES1930689.1"/>
    <property type="molecule type" value="Genomic_DNA"/>
</dbReference>
<dbReference type="PANTHER" id="PTHR45947">
    <property type="entry name" value="SULFOQUINOVOSYL TRANSFERASE SQD2"/>
    <property type="match status" value="1"/>
</dbReference>
<gene>
    <name evidence="3" type="ORF">SADO_15614</name>
</gene>
<reference evidence="3 4" key="1">
    <citation type="submission" date="2013-03" db="EMBL/GenBank/DDBJ databases">
        <title>Salinisphaera dokdonensis CL-ES53 Genome Sequencing.</title>
        <authorList>
            <person name="Li C."/>
            <person name="Lai Q."/>
            <person name="Shao Z."/>
        </authorList>
    </citation>
    <scope>NUCLEOTIDE SEQUENCE [LARGE SCALE GENOMIC DNA]</scope>
    <source>
        <strain evidence="3 4">CL-ES53</strain>
    </source>
</reference>
<protein>
    <submittedName>
        <fullName evidence="3">Group 1 glycosyl transferase</fullName>
    </submittedName>
</protein>
<dbReference type="InterPro" id="IPR050194">
    <property type="entry name" value="Glycosyltransferase_grp1"/>
</dbReference>
<dbReference type="PANTHER" id="PTHR45947:SF3">
    <property type="entry name" value="SULFOQUINOVOSYL TRANSFERASE SQD2"/>
    <property type="match status" value="1"/>
</dbReference>
<proteinExistence type="predicted"/>
<dbReference type="GO" id="GO:0016740">
    <property type="term" value="F:transferase activity"/>
    <property type="evidence" value="ECO:0007669"/>
    <property type="project" value="UniProtKB-KW"/>
</dbReference>
<dbReference type="SUPFAM" id="SSF53756">
    <property type="entry name" value="UDP-Glycosyltransferase/glycogen phosphorylase"/>
    <property type="match status" value="1"/>
</dbReference>
<evidence type="ECO:0000259" key="1">
    <source>
        <dbReference type="Pfam" id="PF00534"/>
    </source>
</evidence>
<dbReference type="CDD" id="cd03794">
    <property type="entry name" value="GT4_WbuB-like"/>
    <property type="match status" value="1"/>
</dbReference>
<keyword evidence="4" id="KW-1185">Reference proteome</keyword>
<dbReference type="InterPro" id="IPR028098">
    <property type="entry name" value="Glyco_trans_4-like_N"/>
</dbReference>
<dbReference type="Pfam" id="PF13579">
    <property type="entry name" value="Glyco_trans_4_4"/>
    <property type="match status" value="1"/>
</dbReference>
<accession>A0ABV2B479</accession>
<evidence type="ECO:0000313" key="3">
    <source>
        <dbReference type="EMBL" id="MES1930689.1"/>
    </source>
</evidence>
<feature type="domain" description="Glycosyltransferase subfamily 4-like N-terminal" evidence="2">
    <location>
        <begin position="14"/>
        <end position="179"/>
    </location>
</feature>